<evidence type="ECO:0000313" key="2">
    <source>
        <dbReference type="EMBL" id="NWJ48390.1"/>
    </source>
</evidence>
<sequence>TTLFPTRRQPGLALWRLALIILFQFLENITDRQAAQMVRTRLAHMLAPRQFA</sequence>
<evidence type="ECO:0000259" key="1">
    <source>
        <dbReference type="Pfam" id="PF05598"/>
    </source>
</evidence>
<proteinExistence type="predicted"/>
<dbReference type="AlphaFoldDB" id="A0A8T7M8C4"/>
<dbReference type="Proteomes" id="UP000521676">
    <property type="component" value="Unassembled WGS sequence"/>
</dbReference>
<comment type="caution">
    <text evidence="2">The sequence shown here is derived from an EMBL/GenBank/DDBJ whole genome shotgun (WGS) entry which is preliminary data.</text>
</comment>
<feature type="non-terminal residue" evidence="2">
    <location>
        <position position="1"/>
    </location>
</feature>
<dbReference type="Pfam" id="PF05598">
    <property type="entry name" value="DUF772"/>
    <property type="match status" value="1"/>
</dbReference>
<organism evidence="2 3">
    <name type="scientific">Candidatus Chlorohelix allophototropha</name>
    <dbReference type="NCBI Taxonomy" id="3003348"/>
    <lineage>
        <taxon>Bacteria</taxon>
        <taxon>Bacillati</taxon>
        <taxon>Chloroflexota</taxon>
        <taxon>Chloroflexia</taxon>
        <taxon>Candidatus Chloroheliales</taxon>
        <taxon>Candidatus Chloroheliaceae</taxon>
        <taxon>Candidatus Chlorohelix</taxon>
    </lineage>
</organism>
<dbReference type="EMBL" id="JACATZ010000003">
    <property type="protein sequence ID" value="NWJ48390.1"/>
    <property type="molecule type" value="Genomic_DNA"/>
</dbReference>
<protein>
    <recommendedName>
        <fullName evidence="1">Transposase InsH N-terminal domain-containing protein</fullName>
    </recommendedName>
</protein>
<feature type="domain" description="Transposase InsH N-terminal" evidence="1">
    <location>
        <begin position="3"/>
        <end position="45"/>
    </location>
</feature>
<name>A0A8T7M8C4_9CHLR</name>
<reference evidence="2 3" key="1">
    <citation type="submission" date="2020-06" db="EMBL/GenBank/DDBJ databases">
        <title>Anoxygenic phototrophic Chloroflexota member uses a Type I reaction center.</title>
        <authorList>
            <person name="Tsuji J.M."/>
            <person name="Shaw N.A."/>
            <person name="Nagashima S."/>
            <person name="Venkiteswaran J."/>
            <person name="Schiff S.L."/>
            <person name="Hanada S."/>
            <person name="Tank M."/>
            <person name="Neufeld J.D."/>
        </authorList>
    </citation>
    <scope>NUCLEOTIDE SEQUENCE [LARGE SCALE GENOMIC DNA]</scope>
    <source>
        <strain evidence="2">L227-S17</strain>
    </source>
</reference>
<gene>
    <name evidence="2" type="ORF">HXX08_21245</name>
</gene>
<accession>A0A8T7M8C4</accession>
<evidence type="ECO:0000313" key="3">
    <source>
        <dbReference type="Proteomes" id="UP000521676"/>
    </source>
</evidence>
<dbReference type="InterPro" id="IPR008490">
    <property type="entry name" value="Transposase_InsH_N"/>
</dbReference>